<dbReference type="AlphaFoldDB" id="A0A0X8G810"/>
<dbReference type="KEGG" id="lut:Lupro_08945"/>
<dbReference type="EMBL" id="CP013355">
    <property type="protein sequence ID" value="AMC11378.1"/>
    <property type="molecule type" value="Genomic_DNA"/>
</dbReference>
<evidence type="ECO:0000313" key="2">
    <source>
        <dbReference type="Proteomes" id="UP000059672"/>
    </source>
</evidence>
<organism evidence="1 2">
    <name type="scientific">Lutibacter profundi</name>
    <dbReference type="NCBI Taxonomy" id="1622118"/>
    <lineage>
        <taxon>Bacteria</taxon>
        <taxon>Pseudomonadati</taxon>
        <taxon>Bacteroidota</taxon>
        <taxon>Flavobacteriia</taxon>
        <taxon>Flavobacteriales</taxon>
        <taxon>Flavobacteriaceae</taxon>
        <taxon>Lutibacter</taxon>
    </lineage>
</organism>
<accession>A0A0X8G810</accession>
<keyword evidence="2" id="KW-1185">Reference proteome</keyword>
<dbReference type="STRING" id="1622118.Lupro_08945"/>
<gene>
    <name evidence="1" type="ORF">Lupro_08945</name>
</gene>
<dbReference type="Proteomes" id="UP000059672">
    <property type="component" value="Chromosome"/>
</dbReference>
<dbReference type="RefSeq" id="WP_068208988.1">
    <property type="nucleotide sequence ID" value="NZ_CP013355.1"/>
</dbReference>
<proteinExistence type="predicted"/>
<protein>
    <submittedName>
        <fullName evidence="1">Uncharacterized protein</fullName>
    </submittedName>
</protein>
<sequence>MKNKISDTITTKSNLETTIIDKLQGKINEETEKFDSTFEKLKKLLKDDEIIIEIKKTNKLKVIKKIQLEMDKDLHISNSYIIRYKNNI</sequence>
<name>A0A0X8G810_9FLAO</name>
<evidence type="ECO:0000313" key="1">
    <source>
        <dbReference type="EMBL" id="AMC11378.1"/>
    </source>
</evidence>
<reference evidence="2" key="1">
    <citation type="submission" date="2015-12" db="EMBL/GenBank/DDBJ databases">
        <title>Complete genome sequence of Lutibacter profundus strain LP1.</title>
        <authorList>
            <person name="Wissuwa J."/>
            <person name="Le Moine Bauer S."/>
            <person name="Stokke R."/>
            <person name="Dahle H."/>
            <person name="Steen I.H."/>
        </authorList>
    </citation>
    <scope>NUCLEOTIDE SEQUENCE [LARGE SCALE GENOMIC DNA]</scope>
    <source>
        <strain evidence="2">LP1</strain>
    </source>
</reference>
<reference evidence="1 2" key="2">
    <citation type="journal article" date="2016" name="Int. J. Syst. Evol. Microbiol.">
        <title>Lutibacter profundi sp. nov., isolated from a deep-sea hydrothermal system on the Arctic Mid-Ocean Ridge and emended description of the genus Lutibacter.</title>
        <authorList>
            <person name="Le Moine Bauer S."/>
            <person name="Roalkvam I."/>
            <person name="Steen I.H."/>
            <person name="Dahle H."/>
        </authorList>
    </citation>
    <scope>NUCLEOTIDE SEQUENCE [LARGE SCALE GENOMIC DNA]</scope>
    <source>
        <strain evidence="1 2">LP1</strain>
    </source>
</reference>